<dbReference type="PIRSF" id="PIRSF005690">
    <property type="entry name" value="GerBA"/>
    <property type="match status" value="1"/>
</dbReference>
<feature type="compositionally biased region" description="Polar residues" evidence="3">
    <location>
        <begin position="550"/>
        <end position="564"/>
    </location>
</feature>
<feature type="transmembrane region" description="Helical" evidence="4">
    <location>
        <begin position="444"/>
        <end position="467"/>
    </location>
</feature>
<accession>A0ABS4JJK2</accession>
<name>A0ABS4JJK2_9BACL</name>
<feature type="transmembrane region" description="Helical" evidence="4">
    <location>
        <begin position="322"/>
        <end position="341"/>
    </location>
</feature>
<keyword evidence="4" id="KW-1133">Transmembrane helix</keyword>
<feature type="compositionally biased region" description="Polar residues" evidence="3">
    <location>
        <begin position="526"/>
        <end position="540"/>
    </location>
</feature>
<dbReference type="Pfam" id="PF03323">
    <property type="entry name" value="GerA"/>
    <property type="match status" value="1"/>
</dbReference>
<evidence type="ECO:0000256" key="2">
    <source>
        <dbReference type="ARBA" id="ARBA00023136"/>
    </source>
</evidence>
<dbReference type="PANTHER" id="PTHR22550:SF5">
    <property type="entry name" value="LEUCINE ZIPPER PROTEIN 4"/>
    <property type="match status" value="1"/>
</dbReference>
<evidence type="ECO:0000313" key="5">
    <source>
        <dbReference type="EMBL" id="MBP2001883.1"/>
    </source>
</evidence>
<evidence type="ECO:0000256" key="3">
    <source>
        <dbReference type="SAM" id="MobiDB-lite"/>
    </source>
</evidence>
<comment type="similarity">
    <text evidence="1">Belongs to the GerABKA family.</text>
</comment>
<protein>
    <submittedName>
        <fullName evidence="5">Spore germination protein KA</fullName>
    </submittedName>
</protein>
<feature type="transmembrane region" description="Helical" evidence="4">
    <location>
        <begin position="417"/>
        <end position="437"/>
    </location>
</feature>
<reference evidence="5 6" key="1">
    <citation type="submission" date="2021-03" db="EMBL/GenBank/DDBJ databases">
        <title>Genomic Encyclopedia of Type Strains, Phase IV (KMG-IV): sequencing the most valuable type-strain genomes for metagenomic binning, comparative biology and taxonomic classification.</title>
        <authorList>
            <person name="Goeker M."/>
        </authorList>
    </citation>
    <scope>NUCLEOTIDE SEQUENCE [LARGE SCALE GENOMIC DNA]</scope>
    <source>
        <strain evidence="5 6">DSM 26806</strain>
    </source>
</reference>
<dbReference type="EMBL" id="JAGGLD010000005">
    <property type="protein sequence ID" value="MBP2001883.1"/>
    <property type="molecule type" value="Genomic_DNA"/>
</dbReference>
<dbReference type="PANTHER" id="PTHR22550">
    <property type="entry name" value="SPORE GERMINATION PROTEIN"/>
    <property type="match status" value="1"/>
</dbReference>
<organism evidence="5 6">
    <name type="scientific">Paenibacillus shirakamiensis</name>
    <dbReference type="NCBI Taxonomy" id="1265935"/>
    <lineage>
        <taxon>Bacteria</taxon>
        <taxon>Bacillati</taxon>
        <taxon>Bacillota</taxon>
        <taxon>Bacilli</taxon>
        <taxon>Bacillales</taxon>
        <taxon>Paenibacillaceae</taxon>
        <taxon>Paenibacillus</taxon>
    </lineage>
</organism>
<dbReference type="InterPro" id="IPR004995">
    <property type="entry name" value="Spore_Ger"/>
</dbReference>
<dbReference type="RefSeq" id="WP_209863997.1">
    <property type="nucleotide sequence ID" value="NZ_JAGGLD010000005.1"/>
</dbReference>
<sequence>MKRYTSQHKKQSLTANAEPASSSDSKQSESAIGGTIGEISGQIMQKFGNSPDLSLRLFQIGQKASTNVAIMYMKGMVNQPGINEFVAGSLLSDSHGDPDQSTPESWMTFLMNRALSTGEANIVHSVKDMILAILSGDTVILIEDCQDGIVVGTRGGEHRTITEPTSQLVVRGAKDSFVESLSINLSLVRRRIQSPDLWLETIKIGKNSQTDVAMLYVHTIAEQSLVDEVRRRLSSIEINEVLESAYIEEFIQDHTFTPFPTVFNTERPDTAVSNLLEGRVVLIVDGTPFVLIMPVVFAQFFQSAEDYSQRYDIAILMRLVRYLCFIVLLLGPAVYIALTTFHYEMIPTQLLISLMAQREGVPFPAFVEAMLMEIAFEILREAGVRMPRAIGQTVSIVGALILGEAVVQAGIITPVMVIVVSLTGIASFAVPAYNLAIAGRIIRFAFMVLSGLFGFYGITLGLIVLVAHMNSLRSFGIPYMAPFSPFVLSSQKDAVLLFPYWMLNSKGQKKKTSKIQGERNAENKLHVNSSNVSNQTTPGQWGTRKDEDSSASPKPQQQGGTSES</sequence>
<evidence type="ECO:0000313" key="6">
    <source>
        <dbReference type="Proteomes" id="UP001519288"/>
    </source>
</evidence>
<feature type="compositionally biased region" description="Basic and acidic residues" evidence="3">
    <location>
        <begin position="516"/>
        <end position="525"/>
    </location>
</feature>
<keyword evidence="2 4" id="KW-0472">Membrane</keyword>
<feature type="compositionally biased region" description="Low complexity" evidence="3">
    <location>
        <begin position="21"/>
        <end position="30"/>
    </location>
</feature>
<feature type="compositionally biased region" description="Basic residues" evidence="3">
    <location>
        <begin position="1"/>
        <end position="11"/>
    </location>
</feature>
<dbReference type="InterPro" id="IPR050768">
    <property type="entry name" value="UPF0353/GerABKA_families"/>
</dbReference>
<evidence type="ECO:0000256" key="1">
    <source>
        <dbReference type="ARBA" id="ARBA00005278"/>
    </source>
</evidence>
<feature type="transmembrane region" description="Helical" evidence="4">
    <location>
        <begin position="391"/>
        <end position="411"/>
    </location>
</feature>
<gene>
    <name evidence="5" type="ORF">J2Z69_002939</name>
</gene>
<proteinExistence type="inferred from homology"/>
<comment type="caution">
    <text evidence="5">The sequence shown here is derived from an EMBL/GenBank/DDBJ whole genome shotgun (WGS) entry which is preliminary data.</text>
</comment>
<keyword evidence="4" id="KW-0812">Transmembrane</keyword>
<feature type="region of interest" description="Disordered" evidence="3">
    <location>
        <begin position="511"/>
        <end position="564"/>
    </location>
</feature>
<evidence type="ECO:0000256" key="4">
    <source>
        <dbReference type="SAM" id="Phobius"/>
    </source>
</evidence>
<feature type="region of interest" description="Disordered" evidence="3">
    <location>
        <begin position="1"/>
        <end position="31"/>
    </location>
</feature>
<feature type="transmembrane region" description="Helical" evidence="4">
    <location>
        <begin position="280"/>
        <end position="301"/>
    </location>
</feature>
<keyword evidence="6" id="KW-1185">Reference proteome</keyword>
<dbReference type="Proteomes" id="UP001519288">
    <property type="component" value="Unassembled WGS sequence"/>
</dbReference>